<protein>
    <submittedName>
        <fullName evidence="1">Uncharacterized protein</fullName>
    </submittedName>
</protein>
<dbReference type="SUPFAM" id="SSF56935">
    <property type="entry name" value="Porins"/>
    <property type="match status" value="1"/>
</dbReference>
<organism evidence="1">
    <name type="scientific">marine sediment metagenome</name>
    <dbReference type="NCBI Taxonomy" id="412755"/>
    <lineage>
        <taxon>unclassified sequences</taxon>
        <taxon>metagenomes</taxon>
        <taxon>ecological metagenomes</taxon>
    </lineage>
</organism>
<accession>X1VGE5</accession>
<dbReference type="EMBL" id="BARW01038990">
    <property type="protein sequence ID" value="GAJ17262.1"/>
    <property type="molecule type" value="Genomic_DNA"/>
</dbReference>
<proteinExistence type="predicted"/>
<name>X1VGE5_9ZZZZ</name>
<evidence type="ECO:0000313" key="1">
    <source>
        <dbReference type="EMBL" id="GAJ17262.1"/>
    </source>
</evidence>
<comment type="caution">
    <text evidence="1">The sequence shown here is derived from an EMBL/GenBank/DDBJ whole genome shotgun (WGS) entry which is preliminary data.</text>
</comment>
<reference evidence="1" key="1">
    <citation type="journal article" date="2014" name="Front. Microbiol.">
        <title>High frequency of phylogenetically diverse reductive dehalogenase-homologous genes in deep subseafloor sedimentary metagenomes.</title>
        <authorList>
            <person name="Kawai M."/>
            <person name="Futagami T."/>
            <person name="Toyoda A."/>
            <person name="Takaki Y."/>
            <person name="Nishi S."/>
            <person name="Hori S."/>
            <person name="Arai W."/>
            <person name="Tsubouchi T."/>
            <person name="Morono Y."/>
            <person name="Uchiyama I."/>
            <person name="Ito T."/>
            <person name="Fujiyama A."/>
            <person name="Inagaki F."/>
            <person name="Takami H."/>
        </authorList>
    </citation>
    <scope>NUCLEOTIDE SEQUENCE</scope>
    <source>
        <strain evidence="1">Expedition CK06-06</strain>
    </source>
</reference>
<dbReference type="AlphaFoldDB" id="X1VGE5"/>
<feature type="non-terminal residue" evidence="1">
    <location>
        <position position="1"/>
    </location>
</feature>
<gene>
    <name evidence="1" type="ORF">S12H4_59598</name>
</gene>
<sequence>DIVTIDFGSDGPNNGAYYDEGVVAPQSGGSGQTDIFVNSRWQFKLSGLYQMPYGFNIAGVFRAREGYIIRAYEDICLPEIGWRSIYGPGKFGDLRLPSFWMLDLRLEKIFNVTETSMVIISADAFNITNSAQPYRNQS</sequence>